<name>M5BY14_THACB</name>
<feature type="compositionally biased region" description="Polar residues" evidence="1">
    <location>
        <begin position="59"/>
        <end position="70"/>
    </location>
</feature>
<sequence length="107" mass="11214">MAEQPVVRAPDETDPPPFELSDLDTLVPPSAYETPDSHTGYNLPGPYRSNPGGSDDDPTFTTPSPVTTGSAGAEYDSIEEKDAEGVETLGGVTVEVSTTTTVDREAV</sequence>
<dbReference type="EMBL" id="CAOJ01009987">
    <property type="protein sequence ID" value="CCO32533.1"/>
    <property type="molecule type" value="Genomic_DNA"/>
</dbReference>
<reference evidence="2 3" key="1">
    <citation type="journal article" date="2013" name="J. Biotechnol.">
        <title>Establishment and interpretation of the genome sequence of the phytopathogenic fungus Rhizoctonia solani AG1-IB isolate 7/3/14.</title>
        <authorList>
            <person name="Wibberg D.W."/>
            <person name="Jelonek L.J."/>
            <person name="Rupp O.R."/>
            <person name="Hennig M.H."/>
            <person name="Eikmeyer F.E."/>
            <person name="Goesmann A.G."/>
            <person name="Hartmann A.H."/>
            <person name="Borriss R.B."/>
            <person name="Grosch R.G."/>
            <person name="Puehler A.P."/>
            <person name="Schlueter A.S."/>
        </authorList>
    </citation>
    <scope>NUCLEOTIDE SEQUENCE [LARGE SCALE GENOMIC DNA]</scope>
    <source>
        <strain evidence="3">AG1-IB / isolate 7/3/14</strain>
    </source>
</reference>
<proteinExistence type="predicted"/>
<accession>M5BY14</accession>
<evidence type="ECO:0000313" key="2">
    <source>
        <dbReference type="EMBL" id="CCO32533.1"/>
    </source>
</evidence>
<gene>
    <name evidence="2" type="ORF">BN14_06594</name>
</gene>
<dbReference type="Proteomes" id="UP000012065">
    <property type="component" value="Unassembled WGS sequence"/>
</dbReference>
<feature type="region of interest" description="Disordered" evidence="1">
    <location>
        <begin position="1"/>
        <end position="72"/>
    </location>
</feature>
<protein>
    <submittedName>
        <fullName evidence="2">Uncharacterized protein</fullName>
    </submittedName>
</protein>
<organism evidence="2 3">
    <name type="scientific">Thanatephorus cucumeris (strain AG1-IB / isolate 7/3/14)</name>
    <name type="common">Lettuce bottom rot fungus</name>
    <name type="synonym">Rhizoctonia solani</name>
    <dbReference type="NCBI Taxonomy" id="1108050"/>
    <lineage>
        <taxon>Eukaryota</taxon>
        <taxon>Fungi</taxon>
        <taxon>Dikarya</taxon>
        <taxon>Basidiomycota</taxon>
        <taxon>Agaricomycotina</taxon>
        <taxon>Agaricomycetes</taxon>
        <taxon>Cantharellales</taxon>
        <taxon>Ceratobasidiaceae</taxon>
        <taxon>Rhizoctonia</taxon>
        <taxon>Rhizoctonia solani AG-1</taxon>
    </lineage>
</organism>
<dbReference type="HOGENOM" id="CLU_2211767_0_0_1"/>
<evidence type="ECO:0000313" key="3">
    <source>
        <dbReference type="Proteomes" id="UP000012065"/>
    </source>
</evidence>
<evidence type="ECO:0000256" key="1">
    <source>
        <dbReference type="SAM" id="MobiDB-lite"/>
    </source>
</evidence>
<comment type="caution">
    <text evidence="2">The sequence shown here is derived from an EMBL/GenBank/DDBJ whole genome shotgun (WGS) entry which is preliminary data.</text>
</comment>
<dbReference type="AlphaFoldDB" id="M5BY14"/>